<dbReference type="SUPFAM" id="SSF56801">
    <property type="entry name" value="Acetyl-CoA synthetase-like"/>
    <property type="match status" value="1"/>
</dbReference>
<dbReference type="RefSeq" id="WP_246508989.1">
    <property type="nucleotide sequence ID" value="NZ_JAGSXH010000301.1"/>
</dbReference>
<gene>
    <name evidence="5" type="ORF">KGA66_28895</name>
</gene>
<dbReference type="InterPro" id="IPR009081">
    <property type="entry name" value="PP-bd_ACP"/>
</dbReference>
<dbReference type="SMART" id="SM00823">
    <property type="entry name" value="PKS_PP"/>
    <property type="match status" value="1"/>
</dbReference>
<sequence>LREFMAERVPQYMVPSSVMVLDRLPLSPNGKVDRAALPSAQDGRAAAARQFVAPRDAVEELIAQTWTEVLGATRVGVDDNFFELGGHSLQAVQIAFRIRAAFGVELGIKRILEAPTVARLAEVVTADLAASQAVLEEALGDIESLPDEVVRELLAGTDAGA</sequence>
<dbReference type="PANTHER" id="PTHR44845">
    <property type="entry name" value="CARRIER DOMAIN-CONTAINING PROTEIN"/>
    <property type="match status" value="1"/>
</dbReference>
<dbReference type="PROSITE" id="PS50075">
    <property type="entry name" value="CARRIER"/>
    <property type="match status" value="1"/>
</dbReference>
<evidence type="ECO:0000313" key="6">
    <source>
        <dbReference type="Proteomes" id="UP000677913"/>
    </source>
</evidence>
<evidence type="ECO:0000256" key="1">
    <source>
        <dbReference type="ARBA" id="ARBA00001957"/>
    </source>
</evidence>
<keyword evidence="3" id="KW-0597">Phosphoprotein</keyword>
<dbReference type="Gene3D" id="3.30.300.30">
    <property type="match status" value="1"/>
</dbReference>
<dbReference type="Pfam" id="PF00550">
    <property type="entry name" value="PP-binding"/>
    <property type="match status" value="1"/>
</dbReference>
<dbReference type="AlphaFoldDB" id="A0A8J8BGF6"/>
<evidence type="ECO:0000256" key="2">
    <source>
        <dbReference type="ARBA" id="ARBA00022450"/>
    </source>
</evidence>
<evidence type="ECO:0000313" key="5">
    <source>
        <dbReference type="EMBL" id="MBS2967086.1"/>
    </source>
</evidence>
<comment type="cofactor">
    <cofactor evidence="1">
        <name>pantetheine 4'-phosphate</name>
        <dbReference type="ChEBI" id="CHEBI:47942"/>
    </cofactor>
</comment>
<dbReference type="InterPro" id="IPR029058">
    <property type="entry name" value="AB_hydrolase_fold"/>
</dbReference>
<evidence type="ECO:0000256" key="3">
    <source>
        <dbReference type="ARBA" id="ARBA00022553"/>
    </source>
</evidence>
<organism evidence="5 6">
    <name type="scientific">Actinocrinis puniceicyclus</name>
    <dbReference type="NCBI Taxonomy" id="977794"/>
    <lineage>
        <taxon>Bacteria</taxon>
        <taxon>Bacillati</taxon>
        <taxon>Actinomycetota</taxon>
        <taxon>Actinomycetes</taxon>
        <taxon>Catenulisporales</taxon>
        <taxon>Actinospicaceae</taxon>
        <taxon>Actinocrinis</taxon>
    </lineage>
</organism>
<feature type="non-terminal residue" evidence="5">
    <location>
        <position position="1"/>
    </location>
</feature>
<keyword evidence="6" id="KW-1185">Reference proteome</keyword>
<dbReference type="PANTHER" id="PTHR44845:SF6">
    <property type="entry name" value="BETA-ALANINE-ACTIVATING ENZYME"/>
    <property type="match status" value="1"/>
</dbReference>
<name>A0A8J8BGF6_9ACTN</name>
<reference evidence="5" key="1">
    <citation type="submission" date="2021-04" db="EMBL/GenBank/DDBJ databases">
        <title>Genome based classification of Actinospica acidithermotolerans sp. nov., an actinobacterium isolated from an Indonesian hot spring.</title>
        <authorList>
            <person name="Kusuma A.B."/>
            <person name="Putra K.E."/>
            <person name="Nafisah S."/>
            <person name="Loh J."/>
            <person name="Nouioui I."/>
            <person name="Goodfellow M."/>
        </authorList>
    </citation>
    <scope>NUCLEOTIDE SEQUENCE</scope>
    <source>
        <strain evidence="5">DSM 45618</strain>
    </source>
</reference>
<dbReference type="GO" id="GO:0031177">
    <property type="term" value="F:phosphopantetheine binding"/>
    <property type="evidence" value="ECO:0007669"/>
    <property type="project" value="InterPro"/>
</dbReference>
<dbReference type="PROSITE" id="PS00012">
    <property type="entry name" value="PHOSPHOPANTETHEINE"/>
    <property type="match status" value="1"/>
</dbReference>
<dbReference type="Gene3D" id="3.40.50.1820">
    <property type="entry name" value="alpha/beta hydrolase"/>
    <property type="match status" value="1"/>
</dbReference>
<dbReference type="InterPro" id="IPR045851">
    <property type="entry name" value="AMP-bd_C_sf"/>
</dbReference>
<dbReference type="FunFam" id="1.10.1200.10:FF:000005">
    <property type="entry name" value="Nonribosomal peptide synthetase 1"/>
    <property type="match status" value="1"/>
</dbReference>
<dbReference type="InterPro" id="IPR036736">
    <property type="entry name" value="ACP-like_sf"/>
</dbReference>
<accession>A0A8J8BGF6</accession>
<dbReference type="EMBL" id="JAGSXH010000301">
    <property type="protein sequence ID" value="MBS2967086.1"/>
    <property type="molecule type" value="Genomic_DNA"/>
</dbReference>
<dbReference type="InterPro" id="IPR020806">
    <property type="entry name" value="PKS_PP-bd"/>
</dbReference>
<protein>
    <recommendedName>
        <fullName evidence="4">Carrier domain-containing protein</fullName>
    </recommendedName>
</protein>
<feature type="domain" description="Carrier" evidence="4">
    <location>
        <begin position="53"/>
        <end position="128"/>
    </location>
</feature>
<dbReference type="Proteomes" id="UP000677913">
    <property type="component" value="Unassembled WGS sequence"/>
</dbReference>
<proteinExistence type="predicted"/>
<comment type="caution">
    <text evidence="5">The sequence shown here is derived from an EMBL/GenBank/DDBJ whole genome shotgun (WGS) entry which is preliminary data.</text>
</comment>
<dbReference type="SUPFAM" id="SSF47336">
    <property type="entry name" value="ACP-like"/>
    <property type="match status" value="1"/>
</dbReference>
<evidence type="ECO:0000259" key="4">
    <source>
        <dbReference type="PROSITE" id="PS50075"/>
    </source>
</evidence>
<keyword evidence="2" id="KW-0596">Phosphopantetheine</keyword>
<dbReference type="InterPro" id="IPR006162">
    <property type="entry name" value="Ppantetheine_attach_site"/>
</dbReference>